<evidence type="ECO:0000313" key="2">
    <source>
        <dbReference type="EMBL" id="TVU85973.1"/>
    </source>
</evidence>
<organism evidence="2 3">
    <name type="scientific">Pseudoalteromonas neustonica</name>
    <dbReference type="NCBI Taxonomy" id="1840331"/>
    <lineage>
        <taxon>Bacteria</taxon>
        <taxon>Pseudomonadati</taxon>
        <taxon>Pseudomonadota</taxon>
        <taxon>Gammaproteobacteria</taxon>
        <taxon>Alteromonadales</taxon>
        <taxon>Pseudoalteromonadaceae</taxon>
        <taxon>Pseudoalteromonas</taxon>
    </lineage>
</organism>
<feature type="compositionally biased region" description="Polar residues" evidence="1">
    <location>
        <begin position="1"/>
        <end position="26"/>
    </location>
</feature>
<protein>
    <submittedName>
        <fullName evidence="2">Uncharacterized protein</fullName>
    </submittedName>
</protein>
<evidence type="ECO:0000313" key="3">
    <source>
        <dbReference type="Proteomes" id="UP000317938"/>
    </source>
</evidence>
<sequence>MSEQDVIGQTNKRCASTLPRSNLDSDSQLKEKALGAPPDNNKTVIIALNKNGVLISQVREESQRPDE</sequence>
<accession>A0ABY3FJ33</accession>
<evidence type="ECO:0000256" key="1">
    <source>
        <dbReference type="SAM" id="MobiDB-lite"/>
    </source>
</evidence>
<keyword evidence="3" id="KW-1185">Reference proteome</keyword>
<proteinExistence type="predicted"/>
<reference evidence="2 3" key="1">
    <citation type="submission" date="2019-07" db="EMBL/GenBank/DDBJ databases">
        <title>Diversity of Bacteria from Kongsfjorden, Arctic.</title>
        <authorList>
            <person name="Yu Y."/>
        </authorList>
    </citation>
    <scope>NUCLEOTIDE SEQUENCE [LARGE SCALE GENOMIC DNA]</scope>
    <source>
        <strain evidence="2 3">SM1927</strain>
    </source>
</reference>
<feature type="region of interest" description="Disordered" evidence="1">
    <location>
        <begin position="1"/>
        <end position="41"/>
    </location>
</feature>
<dbReference type="EMBL" id="VNFF01000002">
    <property type="protein sequence ID" value="TVU85973.1"/>
    <property type="molecule type" value="Genomic_DNA"/>
</dbReference>
<comment type="caution">
    <text evidence="2">The sequence shown here is derived from an EMBL/GenBank/DDBJ whole genome shotgun (WGS) entry which is preliminary data.</text>
</comment>
<gene>
    <name evidence="2" type="ORF">FQP85_02565</name>
</gene>
<name>A0ABY3FJ33_9GAMM</name>
<dbReference type="RefSeq" id="WP_145233795.1">
    <property type="nucleotide sequence ID" value="NZ_VNFF01000002.1"/>
</dbReference>
<dbReference type="Proteomes" id="UP000317938">
    <property type="component" value="Unassembled WGS sequence"/>
</dbReference>